<keyword evidence="1" id="KW-0812">Transmembrane</keyword>
<gene>
    <name evidence="2" type="ORF">A2937_01475</name>
</gene>
<name>A0A1G2SJ00_9BACT</name>
<feature type="transmembrane region" description="Helical" evidence="1">
    <location>
        <begin position="109"/>
        <end position="129"/>
    </location>
</feature>
<reference evidence="2 3" key="1">
    <citation type="journal article" date="2016" name="Nat. Commun.">
        <title>Thousands of microbial genomes shed light on interconnected biogeochemical processes in an aquifer system.</title>
        <authorList>
            <person name="Anantharaman K."/>
            <person name="Brown C.T."/>
            <person name="Hug L.A."/>
            <person name="Sharon I."/>
            <person name="Castelle C.J."/>
            <person name="Probst A.J."/>
            <person name="Thomas B.C."/>
            <person name="Singh A."/>
            <person name="Wilkins M.J."/>
            <person name="Karaoz U."/>
            <person name="Brodie E.L."/>
            <person name="Williams K.H."/>
            <person name="Hubbard S.S."/>
            <person name="Banfield J.F."/>
        </authorList>
    </citation>
    <scope>NUCLEOTIDE SEQUENCE [LARGE SCALE GENOMIC DNA]</scope>
</reference>
<dbReference type="InterPro" id="IPR014509">
    <property type="entry name" value="YjdF-like"/>
</dbReference>
<evidence type="ECO:0008006" key="4">
    <source>
        <dbReference type="Google" id="ProtNLM"/>
    </source>
</evidence>
<evidence type="ECO:0000256" key="1">
    <source>
        <dbReference type="SAM" id="Phobius"/>
    </source>
</evidence>
<evidence type="ECO:0000313" key="2">
    <source>
        <dbReference type="EMBL" id="OHA84391.1"/>
    </source>
</evidence>
<protein>
    <recommendedName>
        <fullName evidence="4">VanZ-like domain-containing protein</fullName>
    </recommendedName>
</protein>
<dbReference type="STRING" id="1802727.A2937_01475"/>
<keyword evidence="1" id="KW-1133">Transmembrane helix</keyword>
<dbReference type="AlphaFoldDB" id="A0A1G2SJ00"/>
<dbReference type="Pfam" id="PF09997">
    <property type="entry name" value="DUF2238"/>
    <property type="match status" value="1"/>
</dbReference>
<dbReference type="Proteomes" id="UP000177987">
    <property type="component" value="Unassembled WGS sequence"/>
</dbReference>
<comment type="caution">
    <text evidence="2">The sequence shown here is derived from an EMBL/GenBank/DDBJ whole genome shotgun (WGS) entry which is preliminary data.</text>
</comment>
<evidence type="ECO:0000313" key="3">
    <source>
        <dbReference type="Proteomes" id="UP000177987"/>
    </source>
</evidence>
<organism evidence="2 3">
    <name type="scientific">Candidatus Yonathbacteria bacterium RIFCSPLOWO2_01_FULL_47_33b</name>
    <dbReference type="NCBI Taxonomy" id="1802727"/>
    <lineage>
        <taxon>Bacteria</taxon>
        <taxon>Candidatus Yonathiibacteriota</taxon>
    </lineage>
</organism>
<keyword evidence="1" id="KW-0472">Membrane</keyword>
<feature type="transmembrane region" description="Helical" evidence="1">
    <location>
        <begin position="40"/>
        <end position="59"/>
    </location>
</feature>
<dbReference type="EMBL" id="MHUW01000001">
    <property type="protein sequence ID" value="OHA84391.1"/>
    <property type="molecule type" value="Genomic_DNA"/>
</dbReference>
<proteinExistence type="predicted"/>
<accession>A0A1G2SJ00</accession>
<sequence>MQPRPFPALLLVLLVAIAIVNAFAEYYHWYWLMRWFDIPMHFAGGAWVAGVTLWWRFFSGRFTTAPLNKKAIFVWAMIGAIGIGLAWEAYEAIISCLTVGRMNDVLDTIGDLIFDILGGLVSAVTLWVYTYKKQ</sequence>
<feature type="transmembrane region" description="Helical" evidence="1">
    <location>
        <begin position="71"/>
        <end position="89"/>
    </location>
</feature>